<comment type="caution">
    <text evidence="1">The sequence shown here is derived from an EMBL/GenBank/DDBJ whole genome shotgun (WGS) entry which is preliminary data.</text>
</comment>
<proteinExistence type="predicted"/>
<evidence type="ECO:0000313" key="2">
    <source>
        <dbReference type="Proteomes" id="UP000886814"/>
    </source>
</evidence>
<organism evidence="1 2">
    <name type="scientific">Candidatus Blautia stercorigallinarum</name>
    <dbReference type="NCBI Taxonomy" id="2838501"/>
    <lineage>
        <taxon>Bacteria</taxon>
        <taxon>Bacillati</taxon>
        <taxon>Bacillota</taxon>
        <taxon>Clostridia</taxon>
        <taxon>Lachnospirales</taxon>
        <taxon>Lachnospiraceae</taxon>
        <taxon>Blautia</taxon>
    </lineage>
</organism>
<dbReference type="AlphaFoldDB" id="A0A9D1PCI9"/>
<dbReference type="EMBL" id="DXIQ01000032">
    <property type="protein sequence ID" value="HIV38471.1"/>
    <property type="molecule type" value="Genomic_DNA"/>
</dbReference>
<dbReference type="Proteomes" id="UP000886814">
    <property type="component" value="Unassembled WGS sequence"/>
</dbReference>
<name>A0A9D1PCI9_9FIRM</name>
<protein>
    <submittedName>
        <fullName evidence="1">Uncharacterized protein</fullName>
    </submittedName>
</protein>
<reference evidence="1" key="1">
    <citation type="journal article" date="2021" name="PeerJ">
        <title>Extensive microbial diversity within the chicken gut microbiome revealed by metagenomics and culture.</title>
        <authorList>
            <person name="Gilroy R."/>
            <person name="Ravi A."/>
            <person name="Getino M."/>
            <person name="Pursley I."/>
            <person name="Horton D.L."/>
            <person name="Alikhan N.F."/>
            <person name="Baker D."/>
            <person name="Gharbi K."/>
            <person name="Hall N."/>
            <person name="Watson M."/>
            <person name="Adriaenssens E.M."/>
            <person name="Foster-Nyarko E."/>
            <person name="Jarju S."/>
            <person name="Secka A."/>
            <person name="Antonio M."/>
            <person name="Oren A."/>
            <person name="Chaudhuri R.R."/>
            <person name="La Ragione R."/>
            <person name="Hildebrand F."/>
            <person name="Pallen M.J."/>
        </authorList>
    </citation>
    <scope>NUCLEOTIDE SEQUENCE</scope>
    <source>
        <strain evidence="1">CHK195-9823</strain>
    </source>
</reference>
<evidence type="ECO:0000313" key="1">
    <source>
        <dbReference type="EMBL" id="HIV38471.1"/>
    </source>
</evidence>
<gene>
    <name evidence="1" type="ORF">H9747_05650</name>
</gene>
<feature type="non-terminal residue" evidence="1">
    <location>
        <position position="121"/>
    </location>
</feature>
<sequence>MLTKTKMQEIQDLKLQGYTKADIIRYYEAQGRKPPSRPTISKYYDMDVLPDDPGAKLAKPKTFDAEPFRSTIISILETNSGRSFCMSSVYDVLEEKFIENGDYEKLPGNQQTLRNYIHYLE</sequence>
<accession>A0A9D1PCI9</accession>
<reference evidence="1" key="2">
    <citation type="submission" date="2021-04" db="EMBL/GenBank/DDBJ databases">
        <authorList>
            <person name="Gilroy R."/>
        </authorList>
    </citation>
    <scope>NUCLEOTIDE SEQUENCE</scope>
    <source>
        <strain evidence="1">CHK195-9823</strain>
    </source>
</reference>